<dbReference type="SUPFAM" id="SSF159594">
    <property type="entry name" value="XCC0632-like"/>
    <property type="match status" value="1"/>
</dbReference>
<dbReference type="Pfam" id="PF03886">
    <property type="entry name" value="ABC_trans_aux"/>
    <property type="match status" value="1"/>
</dbReference>
<reference evidence="3 4" key="1">
    <citation type="submission" date="2020-06" db="EMBL/GenBank/DDBJ databases">
        <title>Draft genome of Uliginosibacterium sp. IMCC34675.</title>
        <authorList>
            <person name="Song J."/>
        </authorList>
    </citation>
    <scope>NUCLEOTIDE SEQUENCE [LARGE SCALE GENOMIC DNA]</scope>
    <source>
        <strain evidence="3 4">IMCC34675</strain>
    </source>
</reference>
<sequence>MKRPAILILVSLLLAACSASPPQPLQLYQLSPQGAVQAGASLPVAVGLGPMKWPDYLTRRGLITRLDDNRLEVADSERWAEPLEAAFERVLRDNLVRRSSPSRLLAWPWSLTEAPAIQVPLEVLQFDASAQGEVVLRVRWRIVSREKQALAAERSSEYRVKVAGRGATASVAAHSEALARLSEDIAGALQTMRP</sequence>
<keyword evidence="1" id="KW-0732">Signal</keyword>
<feature type="chain" id="PRO_5046679084" evidence="1">
    <location>
        <begin position="20"/>
        <end position="194"/>
    </location>
</feature>
<evidence type="ECO:0000256" key="1">
    <source>
        <dbReference type="SAM" id="SignalP"/>
    </source>
</evidence>
<proteinExistence type="predicted"/>
<evidence type="ECO:0000259" key="2">
    <source>
        <dbReference type="Pfam" id="PF03886"/>
    </source>
</evidence>
<organism evidence="3 4">
    <name type="scientific">Uliginosibacterium aquaticum</name>
    <dbReference type="NCBI Taxonomy" id="2731212"/>
    <lineage>
        <taxon>Bacteria</taxon>
        <taxon>Pseudomonadati</taxon>
        <taxon>Pseudomonadota</taxon>
        <taxon>Betaproteobacteria</taxon>
        <taxon>Rhodocyclales</taxon>
        <taxon>Zoogloeaceae</taxon>
        <taxon>Uliginosibacterium</taxon>
    </lineage>
</organism>
<dbReference type="RefSeq" id="WP_170019613.1">
    <property type="nucleotide sequence ID" value="NZ_JABCSC020000001.1"/>
</dbReference>
<accession>A0ABX2IAX1</accession>
<evidence type="ECO:0000313" key="4">
    <source>
        <dbReference type="Proteomes" id="UP000778523"/>
    </source>
</evidence>
<name>A0ABX2IAX1_9RHOO</name>
<feature type="domain" description="ABC-type transport auxiliary lipoprotein component" evidence="2">
    <location>
        <begin position="28"/>
        <end position="186"/>
    </location>
</feature>
<dbReference type="Proteomes" id="UP000778523">
    <property type="component" value="Unassembled WGS sequence"/>
</dbReference>
<protein>
    <submittedName>
        <fullName evidence="3">Membrane integrity-associated transporter subunit PqiC</fullName>
    </submittedName>
</protein>
<gene>
    <name evidence="3" type="ORF">HJ583_000660</name>
</gene>
<dbReference type="InterPro" id="IPR005586">
    <property type="entry name" value="ABC_trans_aux"/>
</dbReference>
<keyword evidence="4" id="KW-1185">Reference proteome</keyword>
<dbReference type="Gene3D" id="3.40.50.10610">
    <property type="entry name" value="ABC-type transport auxiliary lipoprotein component"/>
    <property type="match status" value="1"/>
</dbReference>
<comment type="caution">
    <text evidence="3">The sequence shown here is derived from an EMBL/GenBank/DDBJ whole genome shotgun (WGS) entry which is preliminary data.</text>
</comment>
<dbReference type="EMBL" id="JABCSC020000001">
    <property type="protein sequence ID" value="NSL53525.1"/>
    <property type="molecule type" value="Genomic_DNA"/>
</dbReference>
<evidence type="ECO:0000313" key="3">
    <source>
        <dbReference type="EMBL" id="NSL53525.1"/>
    </source>
</evidence>
<feature type="signal peptide" evidence="1">
    <location>
        <begin position="1"/>
        <end position="19"/>
    </location>
</feature>
<dbReference type="PROSITE" id="PS51257">
    <property type="entry name" value="PROKAR_LIPOPROTEIN"/>
    <property type="match status" value="1"/>
</dbReference>